<comment type="subcellular location">
    <subcellularLocation>
        <location evidence="1">Cell membrane</location>
        <topology evidence="1">Peripheral membrane protein</topology>
        <orientation evidence="1">Cytoplasmic side</orientation>
    </subcellularLocation>
</comment>
<comment type="function">
    <text evidence="1">Could be involved in insertion of integral membrane proteins into the membrane.</text>
</comment>
<dbReference type="GO" id="GO:0005886">
    <property type="term" value="C:plasma membrane"/>
    <property type="evidence" value="ECO:0007669"/>
    <property type="project" value="UniProtKB-SubCell"/>
</dbReference>
<organism evidence="2 3">
    <name type="scientific">Candidatus Dojkabacteria bacterium</name>
    <dbReference type="NCBI Taxonomy" id="2099670"/>
    <lineage>
        <taxon>Bacteria</taxon>
        <taxon>Candidatus Dojkabacteria</taxon>
    </lineage>
</organism>
<dbReference type="Pfam" id="PF01809">
    <property type="entry name" value="YidD"/>
    <property type="match status" value="1"/>
</dbReference>
<dbReference type="SMART" id="SM01234">
    <property type="entry name" value="Haemolytic"/>
    <property type="match status" value="1"/>
</dbReference>
<reference evidence="2" key="1">
    <citation type="submission" date="2020-04" db="EMBL/GenBank/DDBJ databases">
        <authorList>
            <person name="Zhang T."/>
        </authorList>
    </citation>
    <scope>NUCLEOTIDE SEQUENCE</scope>
    <source>
        <strain evidence="2">HKST-UBA09</strain>
    </source>
</reference>
<keyword evidence="1" id="KW-1003">Cell membrane</keyword>
<dbReference type="AlphaFoldDB" id="A0A955L972"/>
<proteinExistence type="inferred from homology"/>
<dbReference type="EMBL" id="JAGQLF010000002">
    <property type="protein sequence ID" value="MCA9386465.1"/>
    <property type="molecule type" value="Genomic_DNA"/>
</dbReference>
<evidence type="ECO:0000313" key="3">
    <source>
        <dbReference type="Proteomes" id="UP000714915"/>
    </source>
</evidence>
<dbReference type="InterPro" id="IPR002696">
    <property type="entry name" value="Membr_insert_effic_factor_YidD"/>
</dbReference>
<dbReference type="Proteomes" id="UP000714915">
    <property type="component" value="Unassembled WGS sequence"/>
</dbReference>
<gene>
    <name evidence="2" type="primary">yidD</name>
    <name evidence="2" type="ORF">KC669_00355</name>
</gene>
<name>A0A955L972_9BACT</name>
<protein>
    <recommendedName>
        <fullName evidence="1">Putative membrane protein insertion efficiency factor</fullName>
    </recommendedName>
</protein>
<evidence type="ECO:0000256" key="1">
    <source>
        <dbReference type="HAMAP-Rule" id="MF_00386"/>
    </source>
</evidence>
<dbReference type="HAMAP" id="MF_00386">
    <property type="entry name" value="UPF0161_YidD"/>
    <property type="match status" value="1"/>
</dbReference>
<comment type="caution">
    <text evidence="2">The sequence shown here is derived from an EMBL/GenBank/DDBJ whole genome shotgun (WGS) entry which is preliminary data.</text>
</comment>
<accession>A0A955L972</accession>
<comment type="similarity">
    <text evidence="1">Belongs to the UPF0161 family.</text>
</comment>
<dbReference type="NCBIfam" id="TIGR00278">
    <property type="entry name" value="membrane protein insertion efficiency factor YidD"/>
    <property type="match status" value="1"/>
</dbReference>
<keyword evidence="1" id="KW-0472">Membrane</keyword>
<sequence>METFFNIPKKIALLLIRFYQKFLSPDQSFWGKHTGVKVCIYHPTCSQYTYEAIDRFGIIKGSWMGFKRILRCNPTNKGGYDPVPKKRS</sequence>
<evidence type="ECO:0000313" key="2">
    <source>
        <dbReference type="EMBL" id="MCA9386465.1"/>
    </source>
</evidence>
<reference evidence="2" key="2">
    <citation type="journal article" date="2021" name="Microbiome">
        <title>Successional dynamics and alternative stable states in a saline activated sludge microbial community over 9 years.</title>
        <authorList>
            <person name="Wang Y."/>
            <person name="Ye J."/>
            <person name="Ju F."/>
            <person name="Liu L."/>
            <person name="Boyd J.A."/>
            <person name="Deng Y."/>
            <person name="Parks D.H."/>
            <person name="Jiang X."/>
            <person name="Yin X."/>
            <person name="Woodcroft B.J."/>
            <person name="Tyson G.W."/>
            <person name="Hugenholtz P."/>
            <person name="Polz M.F."/>
            <person name="Zhang T."/>
        </authorList>
    </citation>
    <scope>NUCLEOTIDE SEQUENCE</scope>
    <source>
        <strain evidence="2">HKST-UBA09</strain>
    </source>
</reference>
<dbReference type="PANTHER" id="PTHR33383">
    <property type="entry name" value="MEMBRANE PROTEIN INSERTION EFFICIENCY FACTOR-RELATED"/>
    <property type="match status" value="1"/>
</dbReference>
<dbReference type="PANTHER" id="PTHR33383:SF1">
    <property type="entry name" value="MEMBRANE PROTEIN INSERTION EFFICIENCY FACTOR-RELATED"/>
    <property type="match status" value="1"/>
</dbReference>